<sequence>MVSQLNLAASSEDRHSLSFTRLHFDIEICLWADVQVVLALMRQVEGAVVGERAGGRGGRHEGARRVPGAGLVRCVRGVAGGACVRCLGGVLSFKAGSLGGRLPFSTPVSELRQPLQQLSVEELL</sequence>
<reference evidence="1" key="1">
    <citation type="submission" date="2021-04" db="EMBL/GenBank/DDBJ databases">
        <authorList>
            <person name="Tunstrom K."/>
        </authorList>
    </citation>
    <scope>NUCLEOTIDE SEQUENCE</scope>
</reference>
<dbReference type="Proteomes" id="UP000691718">
    <property type="component" value="Unassembled WGS sequence"/>
</dbReference>
<gene>
    <name evidence="1" type="ORF">PAPOLLO_LOCUS27336</name>
</gene>
<dbReference type="EMBL" id="CAJQZP010001641">
    <property type="protein sequence ID" value="CAG5057799.1"/>
    <property type="molecule type" value="Genomic_DNA"/>
</dbReference>
<protein>
    <submittedName>
        <fullName evidence="1">(apollo) hypothetical protein</fullName>
    </submittedName>
</protein>
<proteinExistence type="predicted"/>
<keyword evidence="2" id="KW-1185">Reference proteome</keyword>
<organism evidence="1 2">
    <name type="scientific">Parnassius apollo</name>
    <name type="common">Apollo butterfly</name>
    <name type="synonym">Papilio apollo</name>
    <dbReference type="NCBI Taxonomy" id="110799"/>
    <lineage>
        <taxon>Eukaryota</taxon>
        <taxon>Metazoa</taxon>
        <taxon>Ecdysozoa</taxon>
        <taxon>Arthropoda</taxon>
        <taxon>Hexapoda</taxon>
        <taxon>Insecta</taxon>
        <taxon>Pterygota</taxon>
        <taxon>Neoptera</taxon>
        <taxon>Endopterygota</taxon>
        <taxon>Lepidoptera</taxon>
        <taxon>Glossata</taxon>
        <taxon>Ditrysia</taxon>
        <taxon>Papilionoidea</taxon>
        <taxon>Papilionidae</taxon>
        <taxon>Parnassiinae</taxon>
        <taxon>Parnassini</taxon>
        <taxon>Parnassius</taxon>
        <taxon>Parnassius</taxon>
    </lineage>
</organism>
<evidence type="ECO:0000313" key="1">
    <source>
        <dbReference type="EMBL" id="CAG5057799.1"/>
    </source>
</evidence>
<accession>A0A8S3YFL4</accession>
<dbReference type="AlphaFoldDB" id="A0A8S3YFL4"/>
<comment type="caution">
    <text evidence="1">The sequence shown here is derived from an EMBL/GenBank/DDBJ whole genome shotgun (WGS) entry which is preliminary data.</text>
</comment>
<name>A0A8S3YFL4_PARAO</name>
<evidence type="ECO:0000313" key="2">
    <source>
        <dbReference type="Proteomes" id="UP000691718"/>
    </source>
</evidence>